<dbReference type="InterPro" id="IPR016163">
    <property type="entry name" value="Ald_DH_C"/>
</dbReference>
<dbReference type="EMBL" id="LFMW01000010">
    <property type="protein sequence ID" value="KMT54678.1"/>
    <property type="molecule type" value="Genomic_DNA"/>
</dbReference>
<dbReference type="Gene3D" id="3.40.605.10">
    <property type="entry name" value="Aldehyde Dehydrogenase, Chain A, domain 1"/>
    <property type="match status" value="1"/>
</dbReference>
<organism evidence="4 5">
    <name type="scientific">Pseudomonas fildesensis</name>
    <dbReference type="NCBI Taxonomy" id="1674920"/>
    <lineage>
        <taxon>Bacteria</taxon>
        <taxon>Pseudomonadati</taxon>
        <taxon>Pseudomonadota</taxon>
        <taxon>Gammaproteobacteria</taxon>
        <taxon>Pseudomonadales</taxon>
        <taxon>Pseudomonadaceae</taxon>
        <taxon>Pseudomonas</taxon>
    </lineage>
</organism>
<accession>A0A0J8G1X2</accession>
<dbReference type="OrthoDB" id="9812625at2"/>
<protein>
    <submittedName>
        <fullName evidence="4">Aldehyde dehydrogenase</fullName>
    </submittedName>
</protein>
<proteinExistence type="inferred from homology"/>
<dbReference type="PROSITE" id="PS00070">
    <property type="entry name" value="ALDEHYDE_DEHYDR_CYS"/>
    <property type="match status" value="1"/>
</dbReference>
<keyword evidence="5" id="KW-1185">Reference proteome</keyword>
<dbReference type="InterPro" id="IPR015590">
    <property type="entry name" value="Aldehyde_DH_dom"/>
</dbReference>
<reference evidence="4 5" key="1">
    <citation type="submission" date="2015-06" db="EMBL/GenBank/DDBJ databases">
        <title>Draft genome sequence of an Antarctic Pseudomonas sp. strain KG01 with full potential for biotechnological applications.</title>
        <authorList>
            <person name="Pavlov M.S."/>
            <person name="Lira F."/>
            <person name="Martinez J.L."/>
            <person name="Marshall S.H."/>
        </authorList>
    </citation>
    <scope>NUCLEOTIDE SEQUENCE [LARGE SCALE GENOMIC DNA]</scope>
    <source>
        <strain evidence="4 5">KG01</strain>
    </source>
</reference>
<dbReference type="Pfam" id="PF00171">
    <property type="entry name" value="Aldedh"/>
    <property type="match status" value="1"/>
</dbReference>
<sequence length="495" mass="53118">MSDIALLPSVSQFLGRDHGLYIDGGYVACSTTAKLKVINPANGEVIAQVSDAGQSDIDCAVNSANLGFKIWSKTSPAARAAVLFKLADLLEQNREELAQIETCQSGKIIHIARAFEVDQAAHFLRYYAGWATKITGETITPSLPSFAGERYTAFTLREPVGVVVGIVPWNFSTMIAIWKLASALTTGCSIIIKPSEFTPLTILRIAELASEAGLPPGALNVLTGSGLVGKALIEHPGTDKVSFTGSVPTGIAVGKGAMDAKLTRATLELGGKNSVGFLRDIDLDKAADGIIEAGFLHSGQICAAAERFFAHRSQIEPIMEKLSQRLASLKIGSPLDEATQFGPVTNKQHQQKLAGFFETARSENSTIVYGGKLIEGPGCYVEPTIILANSINDTLLNEETFGPIATFFPYDTEEELLHLMNNTPYGLSASLWTNDLSKALRLVPEIQAGTVWVNMHTMLDPAVPFGGIKSSGIGREFGSAFIDDYTELKSVMIRY</sequence>
<evidence type="ECO:0000256" key="1">
    <source>
        <dbReference type="ARBA" id="ARBA00009986"/>
    </source>
</evidence>
<dbReference type="STRING" id="1674920.ACR52_16085"/>
<dbReference type="SUPFAM" id="SSF53720">
    <property type="entry name" value="ALDH-like"/>
    <property type="match status" value="1"/>
</dbReference>
<evidence type="ECO:0000259" key="3">
    <source>
        <dbReference type="Pfam" id="PF00171"/>
    </source>
</evidence>
<dbReference type="Gene3D" id="3.40.309.10">
    <property type="entry name" value="Aldehyde Dehydrogenase, Chain A, domain 2"/>
    <property type="match status" value="1"/>
</dbReference>
<dbReference type="Proteomes" id="UP000037551">
    <property type="component" value="Unassembled WGS sequence"/>
</dbReference>
<evidence type="ECO:0000313" key="4">
    <source>
        <dbReference type="EMBL" id="KMT54678.1"/>
    </source>
</evidence>
<evidence type="ECO:0000313" key="5">
    <source>
        <dbReference type="Proteomes" id="UP000037551"/>
    </source>
</evidence>
<comment type="similarity">
    <text evidence="1">Belongs to the aldehyde dehydrogenase family.</text>
</comment>
<dbReference type="RefSeq" id="WP_048726012.1">
    <property type="nucleotide sequence ID" value="NZ_JBJGXJ010000015.1"/>
</dbReference>
<evidence type="ECO:0000256" key="2">
    <source>
        <dbReference type="ARBA" id="ARBA00023002"/>
    </source>
</evidence>
<dbReference type="InterPro" id="IPR016162">
    <property type="entry name" value="Ald_DH_N"/>
</dbReference>
<dbReference type="AlphaFoldDB" id="A0A0J8G1X2"/>
<dbReference type="InterPro" id="IPR016161">
    <property type="entry name" value="Ald_DH/histidinol_DH"/>
</dbReference>
<comment type="caution">
    <text evidence="4">The sequence shown here is derived from an EMBL/GenBank/DDBJ whole genome shotgun (WGS) entry which is preliminary data.</text>
</comment>
<dbReference type="FunFam" id="3.40.605.10:FF:000007">
    <property type="entry name" value="NAD/NADP-dependent betaine aldehyde dehydrogenase"/>
    <property type="match status" value="1"/>
</dbReference>
<dbReference type="PANTHER" id="PTHR11699">
    <property type="entry name" value="ALDEHYDE DEHYDROGENASE-RELATED"/>
    <property type="match status" value="1"/>
</dbReference>
<dbReference type="GO" id="GO:0016620">
    <property type="term" value="F:oxidoreductase activity, acting on the aldehyde or oxo group of donors, NAD or NADP as acceptor"/>
    <property type="evidence" value="ECO:0007669"/>
    <property type="project" value="InterPro"/>
</dbReference>
<feature type="domain" description="Aldehyde dehydrogenase" evidence="3">
    <location>
        <begin position="30"/>
        <end position="491"/>
    </location>
</feature>
<gene>
    <name evidence="4" type="ORF">ACR52_16085</name>
</gene>
<name>A0A0J8G1X2_9PSED</name>
<dbReference type="PATRIC" id="fig|1674920.3.peg.1143"/>
<keyword evidence="2" id="KW-0560">Oxidoreductase</keyword>
<dbReference type="InterPro" id="IPR016160">
    <property type="entry name" value="Ald_DH_CS_CYS"/>
</dbReference>